<protein>
    <submittedName>
        <fullName evidence="1">Uncharacterized protein</fullName>
    </submittedName>
</protein>
<dbReference type="eggNOG" id="ENOG5032JUC">
    <property type="taxonomic scope" value="Bacteria"/>
</dbReference>
<organism evidence="1 2">
    <name type="scientific">Vibrio sinaloensis DSM 21326</name>
    <dbReference type="NCBI Taxonomy" id="945550"/>
    <lineage>
        <taxon>Bacteria</taxon>
        <taxon>Pseudomonadati</taxon>
        <taxon>Pseudomonadota</taxon>
        <taxon>Gammaproteobacteria</taxon>
        <taxon>Vibrionales</taxon>
        <taxon>Vibrionaceae</taxon>
        <taxon>Vibrio</taxon>
        <taxon>Vibrio oreintalis group</taxon>
    </lineage>
</organism>
<sequence>MSNVSMKDIYQTLRAARRLNKVSAIATAYNFAVENIGVSETLKLTEQIDQTRFYDFERKQALEDGLSTLCSYEFFSASKGPLGAYRLYRAIQRNNALVSDRIRKQEDAPE</sequence>
<dbReference type="RefSeq" id="WP_008078121.1">
    <property type="nucleotide sequence ID" value="NZ_AEVT01000076.1"/>
</dbReference>
<evidence type="ECO:0000313" key="2">
    <source>
        <dbReference type="Proteomes" id="UP000006228"/>
    </source>
</evidence>
<evidence type="ECO:0000313" key="1">
    <source>
        <dbReference type="EMBL" id="EGA69590.1"/>
    </source>
</evidence>
<dbReference type="GeneID" id="95569949"/>
<name>E8M8P5_PHOS4</name>
<comment type="caution">
    <text evidence="1">The sequence shown here is derived from an EMBL/GenBank/DDBJ whole genome shotgun (WGS) entry which is preliminary data.</text>
</comment>
<gene>
    <name evidence="1" type="ORF">VISI1226_13748</name>
</gene>
<accession>E8M8P5</accession>
<dbReference type="Proteomes" id="UP000006228">
    <property type="component" value="Unassembled WGS sequence"/>
</dbReference>
<dbReference type="EMBL" id="AEVT01000076">
    <property type="protein sequence ID" value="EGA69590.1"/>
    <property type="molecule type" value="Genomic_DNA"/>
</dbReference>
<reference evidence="1 2" key="1">
    <citation type="journal article" date="2012" name="Int. J. Syst. Evol. Microbiol.">
        <title>Vibrio caribbeanicus sp. nov., isolated from the marine sponge Scleritoderma cyanea.</title>
        <authorList>
            <person name="Hoffmann M."/>
            <person name="Monday S.R."/>
            <person name="Allard M.W."/>
            <person name="Strain E.A."/>
            <person name="Whittaker P."/>
            <person name="Naum M."/>
            <person name="McCarthy P.J."/>
            <person name="Lopez J.V."/>
            <person name="Fischer M."/>
            <person name="Brown E.W."/>
        </authorList>
    </citation>
    <scope>NUCLEOTIDE SEQUENCE [LARGE SCALE GENOMIC DNA]</scope>
    <source>
        <strain evidence="2">DSMZ 21326</strain>
    </source>
</reference>
<proteinExistence type="predicted"/>
<dbReference type="AlphaFoldDB" id="E8M8P5"/>
<dbReference type="OrthoDB" id="9863098at2"/>